<reference evidence="3 4" key="1">
    <citation type="submission" date="2020-03" db="EMBL/GenBank/DDBJ databases">
        <title>Sphingomonas sp. nov., isolated from fish.</title>
        <authorList>
            <person name="Hyun D.-W."/>
            <person name="Bae J.-W."/>
        </authorList>
    </citation>
    <scope>NUCLEOTIDE SEQUENCE [LARGE SCALE GENOMIC DNA]</scope>
    <source>
        <strain evidence="3 4">HDW15B</strain>
    </source>
</reference>
<protein>
    <submittedName>
        <fullName evidence="3">Arylesterase</fullName>
    </submittedName>
</protein>
<dbReference type="KEGG" id="spii:G7077_03835"/>
<dbReference type="Gene3D" id="3.40.50.1110">
    <property type="entry name" value="SGNH hydrolase"/>
    <property type="match status" value="1"/>
</dbReference>
<sequence length="243" mass="25530">MKGNGSLSWRLSCYASAVAAVHLLASSCSPEAQPAQRSEKSEPTALAGEPQGVGKLVLAFGDSLYAGYGLAPNESFPAQLEQALRKSGVAVSVQNAGVSGDTTAAGLERLEFTLAGLPRVPDLAIVGLGGNDMLRGLDPAVTRRNLQSICGRLRERGIPVVLTGMLAPPNLGADYRRRFDAVFPDVAKQCGAALYPFFLQGVVTDSALMLPDRIHPNREGVQRVVRAIAPTIGAELAKAPSRQ</sequence>
<dbReference type="InterPro" id="IPR051532">
    <property type="entry name" value="Ester_Hydrolysis_Enzymes"/>
</dbReference>
<evidence type="ECO:0000313" key="3">
    <source>
        <dbReference type="EMBL" id="QIK78171.1"/>
    </source>
</evidence>
<proteinExistence type="predicted"/>
<dbReference type="PANTHER" id="PTHR30383:SF24">
    <property type="entry name" value="THIOESTERASE 1_PROTEASE 1_LYSOPHOSPHOLIPASE L1"/>
    <property type="match status" value="1"/>
</dbReference>
<dbReference type="CDD" id="cd01822">
    <property type="entry name" value="Lysophospholipase_L1_like"/>
    <property type="match status" value="1"/>
</dbReference>
<evidence type="ECO:0000259" key="2">
    <source>
        <dbReference type="Pfam" id="PF13472"/>
    </source>
</evidence>
<dbReference type="PANTHER" id="PTHR30383">
    <property type="entry name" value="THIOESTERASE 1/PROTEASE 1/LYSOPHOSPHOLIPASE L1"/>
    <property type="match status" value="1"/>
</dbReference>
<dbReference type="InterPro" id="IPR036514">
    <property type="entry name" value="SGNH_hydro_sf"/>
</dbReference>
<evidence type="ECO:0000256" key="1">
    <source>
        <dbReference type="SAM" id="SignalP"/>
    </source>
</evidence>
<dbReference type="SUPFAM" id="SSF52266">
    <property type="entry name" value="SGNH hydrolase"/>
    <property type="match status" value="1"/>
</dbReference>
<accession>A0A6G7YN58</accession>
<feature type="domain" description="SGNH hydrolase-type esterase" evidence="2">
    <location>
        <begin position="59"/>
        <end position="222"/>
    </location>
</feature>
<name>A0A6G7YN58_9SPHN</name>
<keyword evidence="4" id="KW-1185">Reference proteome</keyword>
<dbReference type="Proteomes" id="UP000503222">
    <property type="component" value="Chromosome"/>
</dbReference>
<keyword evidence="1" id="KW-0732">Signal</keyword>
<feature type="signal peptide" evidence="1">
    <location>
        <begin position="1"/>
        <end position="32"/>
    </location>
</feature>
<dbReference type="InterPro" id="IPR013830">
    <property type="entry name" value="SGNH_hydro"/>
</dbReference>
<dbReference type="AlphaFoldDB" id="A0A6G7YN58"/>
<feature type="chain" id="PRO_5026199903" evidence="1">
    <location>
        <begin position="33"/>
        <end position="243"/>
    </location>
</feature>
<evidence type="ECO:0000313" key="4">
    <source>
        <dbReference type="Proteomes" id="UP000503222"/>
    </source>
</evidence>
<dbReference type="EMBL" id="CP049869">
    <property type="protein sequence ID" value="QIK78171.1"/>
    <property type="molecule type" value="Genomic_DNA"/>
</dbReference>
<organism evidence="3 4">
    <name type="scientific">Sphingomonas piscis</name>
    <dbReference type="NCBI Taxonomy" id="2714943"/>
    <lineage>
        <taxon>Bacteria</taxon>
        <taxon>Pseudomonadati</taxon>
        <taxon>Pseudomonadota</taxon>
        <taxon>Alphaproteobacteria</taxon>
        <taxon>Sphingomonadales</taxon>
        <taxon>Sphingomonadaceae</taxon>
        <taxon>Sphingomonas</taxon>
    </lineage>
</organism>
<gene>
    <name evidence="3" type="ORF">G7077_03835</name>
</gene>
<dbReference type="PROSITE" id="PS51257">
    <property type="entry name" value="PROKAR_LIPOPROTEIN"/>
    <property type="match status" value="1"/>
</dbReference>
<dbReference type="Pfam" id="PF13472">
    <property type="entry name" value="Lipase_GDSL_2"/>
    <property type="match status" value="1"/>
</dbReference>
<dbReference type="GO" id="GO:0004622">
    <property type="term" value="F:phosphatidylcholine lysophospholipase activity"/>
    <property type="evidence" value="ECO:0007669"/>
    <property type="project" value="TreeGrafter"/>
</dbReference>